<protein>
    <recommendedName>
        <fullName evidence="1">Transposase IS701-like DDE domain-containing protein</fullName>
    </recommendedName>
</protein>
<evidence type="ECO:0000313" key="3">
    <source>
        <dbReference type="Proteomes" id="UP000198729"/>
    </source>
</evidence>
<reference evidence="2 3" key="1">
    <citation type="submission" date="2016-10" db="EMBL/GenBank/DDBJ databases">
        <authorList>
            <person name="de Groot N.N."/>
        </authorList>
    </citation>
    <scope>NUCLEOTIDE SEQUENCE [LARGE SCALE GENOMIC DNA]</scope>
    <source>
        <strain evidence="2">1</strain>
    </source>
</reference>
<evidence type="ECO:0000313" key="2">
    <source>
        <dbReference type="EMBL" id="SCZ85765.1"/>
    </source>
</evidence>
<dbReference type="RefSeq" id="WP_143001894.1">
    <property type="nucleotide sequence ID" value="NZ_FMWO01000048.1"/>
</dbReference>
<dbReference type="STRING" id="51642.NSMM_400243"/>
<dbReference type="Pfam" id="PF13546">
    <property type="entry name" value="DDE_5"/>
    <property type="match status" value="1"/>
</dbReference>
<dbReference type="EMBL" id="FMWO01000048">
    <property type="protein sequence ID" value="SCZ85765.1"/>
    <property type="molecule type" value="Genomic_DNA"/>
</dbReference>
<organism evidence="2 3">
    <name type="scientific">Nitrosomonas mobilis</name>
    <dbReference type="NCBI Taxonomy" id="51642"/>
    <lineage>
        <taxon>Bacteria</taxon>
        <taxon>Pseudomonadati</taxon>
        <taxon>Pseudomonadota</taxon>
        <taxon>Betaproteobacteria</taxon>
        <taxon>Nitrosomonadales</taxon>
        <taxon>Nitrosomonadaceae</taxon>
        <taxon>Nitrosomonas</taxon>
    </lineage>
</organism>
<dbReference type="OrthoDB" id="9182763at2"/>
<sequence>MSKNYLIAGKARAVPDVLCSNGSSLSVRQDTHLLLTAVPMHSRATFVELPCGCLTSPEGWVTHALSTITRGRHRTTYYKLLECGSVRTLRLTRALFEVVNSALLMEALNLAIDDTLIPRQSEKVPGSIVWPTMPESTTGYSFC</sequence>
<keyword evidence="3" id="KW-1185">Reference proteome</keyword>
<feature type="domain" description="Transposase IS701-like DDE" evidence="1">
    <location>
        <begin position="69"/>
        <end position="126"/>
    </location>
</feature>
<proteinExistence type="predicted"/>
<evidence type="ECO:0000259" key="1">
    <source>
        <dbReference type="Pfam" id="PF13546"/>
    </source>
</evidence>
<dbReference type="Proteomes" id="UP000198729">
    <property type="component" value="Unassembled WGS sequence"/>
</dbReference>
<accession>A0A1G5SEY6</accession>
<dbReference type="AlphaFoldDB" id="A0A1G5SEY6"/>
<gene>
    <name evidence="2" type="ORF">NSMM_400243</name>
</gene>
<dbReference type="InterPro" id="IPR038721">
    <property type="entry name" value="IS701-like_DDE_dom"/>
</dbReference>
<name>A0A1G5SEY6_9PROT</name>